<evidence type="ECO:0000256" key="1">
    <source>
        <dbReference type="SAM" id="SignalP"/>
    </source>
</evidence>
<dbReference type="EMBL" id="BAABAT010000025">
    <property type="protein sequence ID" value="GAA4256869.1"/>
    <property type="molecule type" value="Genomic_DNA"/>
</dbReference>
<reference evidence="4" key="1">
    <citation type="journal article" date="2019" name="Int. J. Syst. Evol. Microbiol.">
        <title>The Global Catalogue of Microorganisms (GCM) 10K type strain sequencing project: providing services to taxonomists for standard genome sequencing and annotation.</title>
        <authorList>
            <consortium name="The Broad Institute Genomics Platform"/>
            <consortium name="The Broad Institute Genome Sequencing Center for Infectious Disease"/>
            <person name="Wu L."/>
            <person name="Ma J."/>
        </authorList>
    </citation>
    <scope>NUCLEOTIDE SEQUENCE [LARGE SCALE GENOMIC DNA]</scope>
    <source>
        <strain evidence="4">JCM 17441</strain>
    </source>
</reference>
<dbReference type="CDD" id="cd00229">
    <property type="entry name" value="SGNH_hydrolase"/>
    <property type="match status" value="1"/>
</dbReference>
<dbReference type="Proteomes" id="UP001500620">
    <property type="component" value="Unassembled WGS sequence"/>
</dbReference>
<sequence>MIRQFVRGGCLALALTALAAGYAGGTPAAASGPPARYYLALGDSIAYGFRTDKALAGRPPEAFDTGYVDLLSARLRGLATVNYSCPGESTVTFRVSCPWKDSGHRLHDDYSGAQLGAALSFLHRHRGRVELITVSLNGNDINDFVAACAGDPGCIQRSAPDAVARYAARLRSILLQLRAAAPAARIVVVGAYDPNVGRFAFSDPLFASVNAAQAAAATAVRARFADPFPVFNPQGDPAAETAAICALTLICTNGDAHPSDAGYRALADVIWRVVRRPGR</sequence>
<dbReference type="InterPro" id="IPR013830">
    <property type="entry name" value="SGNH_hydro"/>
</dbReference>
<gene>
    <name evidence="3" type="ORF">GCM10022255_071460</name>
</gene>
<proteinExistence type="predicted"/>
<evidence type="ECO:0000313" key="3">
    <source>
        <dbReference type="EMBL" id="GAA4256869.1"/>
    </source>
</evidence>
<dbReference type="InterPro" id="IPR036514">
    <property type="entry name" value="SGNH_hydro_sf"/>
</dbReference>
<feature type="domain" description="SGNH hydrolase-type esterase" evidence="2">
    <location>
        <begin position="40"/>
        <end position="265"/>
    </location>
</feature>
<dbReference type="Pfam" id="PF13472">
    <property type="entry name" value="Lipase_GDSL_2"/>
    <property type="match status" value="1"/>
</dbReference>
<accession>A0ABP8DJF6</accession>
<dbReference type="SUPFAM" id="SSF52266">
    <property type="entry name" value="SGNH hydrolase"/>
    <property type="match status" value="1"/>
</dbReference>
<keyword evidence="4" id="KW-1185">Reference proteome</keyword>
<keyword evidence="1" id="KW-0732">Signal</keyword>
<evidence type="ECO:0000313" key="4">
    <source>
        <dbReference type="Proteomes" id="UP001500620"/>
    </source>
</evidence>
<name>A0ABP8DJF6_9ACTN</name>
<dbReference type="PANTHER" id="PTHR30383:SF5">
    <property type="entry name" value="SGNH HYDROLASE-TYPE ESTERASE DOMAIN-CONTAINING PROTEIN"/>
    <property type="match status" value="1"/>
</dbReference>
<dbReference type="PANTHER" id="PTHR30383">
    <property type="entry name" value="THIOESTERASE 1/PROTEASE 1/LYSOPHOSPHOLIPASE L1"/>
    <property type="match status" value="1"/>
</dbReference>
<dbReference type="Gene3D" id="3.40.50.1110">
    <property type="entry name" value="SGNH hydrolase"/>
    <property type="match status" value="1"/>
</dbReference>
<evidence type="ECO:0000259" key="2">
    <source>
        <dbReference type="Pfam" id="PF13472"/>
    </source>
</evidence>
<dbReference type="InterPro" id="IPR051532">
    <property type="entry name" value="Ester_Hydrolysis_Enzymes"/>
</dbReference>
<comment type="caution">
    <text evidence="3">The sequence shown here is derived from an EMBL/GenBank/DDBJ whole genome shotgun (WGS) entry which is preliminary data.</text>
</comment>
<organism evidence="3 4">
    <name type="scientific">Dactylosporangium darangshiense</name>
    <dbReference type="NCBI Taxonomy" id="579108"/>
    <lineage>
        <taxon>Bacteria</taxon>
        <taxon>Bacillati</taxon>
        <taxon>Actinomycetota</taxon>
        <taxon>Actinomycetes</taxon>
        <taxon>Micromonosporales</taxon>
        <taxon>Micromonosporaceae</taxon>
        <taxon>Dactylosporangium</taxon>
    </lineage>
</organism>
<dbReference type="RefSeq" id="WP_345133836.1">
    <property type="nucleotide sequence ID" value="NZ_BAABAT010000025.1"/>
</dbReference>
<feature type="chain" id="PRO_5046259168" description="SGNH hydrolase-type esterase domain-containing protein" evidence="1">
    <location>
        <begin position="20"/>
        <end position="279"/>
    </location>
</feature>
<protein>
    <recommendedName>
        <fullName evidence="2">SGNH hydrolase-type esterase domain-containing protein</fullName>
    </recommendedName>
</protein>
<feature type="signal peptide" evidence="1">
    <location>
        <begin position="1"/>
        <end position="19"/>
    </location>
</feature>